<feature type="compositionally biased region" description="Basic and acidic residues" evidence="1">
    <location>
        <begin position="49"/>
        <end position="58"/>
    </location>
</feature>
<reference evidence="2" key="2">
    <citation type="submission" date="2021-04" db="EMBL/GenBank/DDBJ databases">
        <authorList>
            <person name="Podell S."/>
        </authorList>
    </citation>
    <scope>NUCLEOTIDE SEQUENCE</scope>
    <source>
        <strain evidence="2">Hildebrandi</strain>
    </source>
</reference>
<dbReference type="OrthoDB" id="303614at2759"/>
<organism evidence="2 3">
    <name type="scientific">Nitzschia inconspicua</name>
    <dbReference type="NCBI Taxonomy" id="303405"/>
    <lineage>
        <taxon>Eukaryota</taxon>
        <taxon>Sar</taxon>
        <taxon>Stramenopiles</taxon>
        <taxon>Ochrophyta</taxon>
        <taxon>Bacillariophyta</taxon>
        <taxon>Bacillariophyceae</taxon>
        <taxon>Bacillariophycidae</taxon>
        <taxon>Bacillariales</taxon>
        <taxon>Bacillariaceae</taxon>
        <taxon>Nitzschia</taxon>
    </lineage>
</organism>
<evidence type="ECO:0000313" key="3">
    <source>
        <dbReference type="Proteomes" id="UP000693970"/>
    </source>
</evidence>
<dbReference type="AlphaFoldDB" id="A0A9K3Q0V9"/>
<gene>
    <name evidence="2" type="ORF">IV203_029070</name>
</gene>
<name>A0A9K3Q0V9_9STRA</name>
<evidence type="ECO:0000313" key="2">
    <source>
        <dbReference type="EMBL" id="KAG7366400.1"/>
    </source>
</evidence>
<evidence type="ECO:0000256" key="1">
    <source>
        <dbReference type="SAM" id="MobiDB-lite"/>
    </source>
</evidence>
<keyword evidence="3" id="KW-1185">Reference proteome</keyword>
<dbReference type="EMBL" id="JAGRRH010000007">
    <property type="protein sequence ID" value="KAG7366400.1"/>
    <property type="molecule type" value="Genomic_DNA"/>
</dbReference>
<dbReference type="InterPro" id="IPR002110">
    <property type="entry name" value="Ankyrin_rpt"/>
</dbReference>
<accession>A0A9K3Q0V9</accession>
<feature type="region of interest" description="Disordered" evidence="1">
    <location>
        <begin position="30"/>
        <end position="70"/>
    </location>
</feature>
<comment type="caution">
    <text evidence="2">The sequence shown here is derived from an EMBL/GenBank/DDBJ whole genome shotgun (WGS) entry which is preliminary data.</text>
</comment>
<protein>
    <submittedName>
        <fullName evidence="2">Ankyrin repeat domain protein</fullName>
    </submittedName>
</protein>
<sequence length="267" mass="30549">MSSRSGGDSAALYGLKGLFSNDLTRKRTPIESLMSSPYVKRRKISSNKADNERNKDSTAKPNFPDPKKHSGTPTDFLCDLFQAMHGIRLQVKKTSELEDGFFQHASQDQISAYTTDIVNAVRENDVGQLQMMYQADPNKVHCTNQFGESLLHRACRLGHQEMAAFLMEDAKVIVRITDDCGRNPLHDTCWNPNPQLEICGWLMQQDPFLFLLADKRGFTPFDYARSQHWPTWKEFFHEHRDYLDAILEDKETLSKFTNDKIPGEASI</sequence>
<proteinExistence type="predicted"/>
<reference evidence="2" key="1">
    <citation type="journal article" date="2021" name="Sci. Rep.">
        <title>Diploid genomic architecture of Nitzschia inconspicua, an elite biomass production diatom.</title>
        <authorList>
            <person name="Oliver A."/>
            <person name="Podell S."/>
            <person name="Pinowska A."/>
            <person name="Traller J.C."/>
            <person name="Smith S.R."/>
            <person name="McClure R."/>
            <person name="Beliaev A."/>
            <person name="Bohutskyi P."/>
            <person name="Hill E.A."/>
            <person name="Rabines A."/>
            <person name="Zheng H."/>
            <person name="Allen L.Z."/>
            <person name="Kuo A."/>
            <person name="Grigoriev I.V."/>
            <person name="Allen A.E."/>
            <person name="Hazlebeck D."/>
            <person name="Allen E.E."/>
        </authorList>
    </citation>
    <scope>NUCLEOTIDE SEQUENCE</scope>
    <source>
        <strain evidence="2">Hildebrandi</strain>
    </source>
</reference>
<dbReference type="Pfam" id="PF12796">
    <property type="entry name" value="Ank_2"/>
    <property type="match status" value="1"/>
</dbReference>
<dbReference type="Proteomes" id="UP000693970">
    <property type="component" value="Unassembled WGS sequence"/>
</dbReference>